<organism evidence="8 9">
    <name type="scientific">Alkalicoccus urumqiensis</name>
    <name type="common">Bacillus urumqiensis</name>
    <dbReference type="NCBI Taxonomy" id="1548213"/>
    <lineage>
        <taxon>Bacteria</taxon>
        <taxon>Bacillati</taxon>
        <taxon>Bacillota</taxon>
        <taxon>Bacilli</taxon>
        <taxon>Bacillales</taxon>
        <taxon>Bacillaceae</taxon>
        <taxon>Alkalicoccus</taxon>
    </lineage>
</organism>
<dbReference type="InterPro" id="IPR002129">
    <property type="entry name" value="PyrdxlP-dep_de-COase"/>
</dbReference>
<dbReference type="Gene3D" id="3.40.640.10">
    <property type="entry name" value="Type I PLP-dependent aspartate aminotransferase-like (Major domain)"/>
    <property type="match status" value="1"/>
</dbReference>
<feature type="modified residue" description="N6-(pyridoxal phosphate)lysine" evidence="6">
    <location>
        <position position="371"/>
    </location>
</feature>
<protein>
    <submittedName>
        <fullName evidence="8">Histidine decarboxylase</fullName>
    </submittedName>
</protein>
<dbReference type="GO" id="GO:0019752">
    <property type="term" value="P:carboxylic acid metabolic process"/>
    <property type="evidence" value="ECO:0007669"/>
    <property type="project" value="InterPro"/>
</dbReference>
<evidence type="ECO:0000256" key="6">
    <source>
        <dbReference type="PIRSR" id="PIRSR602129-50"/>
    </source>
</evidence>
<evidence type="ECO:0000256" key="4">
    <source>
        <dbReference type="ARBA" id="ARBA00022898"/>
    </source>
</evidence>
<dbReference type="GO" id="GO:0030170">
    <property type="term" value="F:pyridoxal phosphate binding"/>
    <property type="evidence" value="ECO:0007669"/>
    <property type="project" value="InterPro"/>
</dbReference>
<evidence type="ECO:0000256" key="7">
    <source>
        <dbReference type="RuleBase" id="RU000382"/>
    </source>
</evidence>
<evidence type="ECO:0000313" key="8">
    <source>
        <dbReference type="EMBL" id="PRO67234.1"/>
    </source>
</evidence>
<name>A0A2P6MLR5_ALKUR</name>
<evidence type="ECO:0000313" key="9">
    <source>
        <dbReference type="Proteomes" id="UP000243650"/>
    </source>
</evidence>
<reference evidence="8 9" key="1">
    <citation type="submission" date="2018-03" db="EMBL/GenBank/DDBJ databases">
        <title>Bacillus urumqiensis sp. nov., a moderately haloalkaliphilic bacterium isolated from a salt lake.</title>
        <authorList>
            <person name="Zhao B."/>
            <person name="Liao Z."/>
        </authorList>
    </citation>
    <scope>NUCLEOTIDE SEQUENCE [LARGE SCALE GENOMIC DNA]</scope>
    <source>
        <strain evidence="8 9">BZ-SZ-XJ18</strain>
    </source>
</reference>
<evidence type="ECO:0000256" key="3">
    <source>
        <dbReference type="ARBA" id="ARBA00022793"/>
    </source>
</evidence>
<proteinExistence type="inferred from homology"/>
<dbReference type="RefSeq" id="WP_105957618.1">
    <property type="nucleotide sequence ID" value="NZ_PVNS01000001.1"/>
</dbReference>
<dbReference type="InterPro" id="IPR051151">
    <property type="entry name" value="Group_II_Decarboxylase"/>
</dbReference>
<evidence type="ECO:0000256" key="1">
    <source>
        <dbReference type="ARBA" id="ARBA00001933"/>
    </source>
</evidence>
<comment type="similarity">
    <text evidence="2 7">Belongs to the group II decarboxylase family.</text>
</comment>
<keyword evidence="5 7" id="KW-0456">Lyase</keyword>
<keyword evidence="3" id="KW-0210">Decarboxylase</keyword>
<keyword evidence="4 6" id="KW-0663">Pyridoxal phosphate</keyword>
<evidence type="ECO:0000256" key="2">
    <source>
        <dbReference type="ARBA" id="ARBA00009533"/>
    </source>
</evidence>
<dbReference type="EMBL" id="PVNS01000001">
    <property type="protein sequence ID" value="PRO67234.1"/>
    <property type="molecule type" value="Genomic_DNA"/>
</dbReference>
<dbReference type="GO" id="GO:0004058">
    <property type="term" value="F:aromatic-L-amino-acid decarboxylase activity"/>
    <property type="evidence" value="ECO:0007669"/>
    <property type="project" value="UniProtKB-ARBA"/>
</dbReference>
<dbReference type="OrthoDB" id="9803665at2"/>
<dbReference type="Proteomes" id="UP000243650">
    <property type="component" value="Unassembled WGS sequence"/>
</dbReference>
<evidence type="ECO:0000256" key="5">
    <source>
        <dbReference type="ARBA" id="ARBA00023239"/>
    </source>
</evidence>
<dbReference type="SUPFAM" id="SSF53383">
    <property type="entry name" value="PLP-dependent transferases"/>
    <property type="match status" value="1"/>
</dbReference>
<comment type="caution">
    <text evidence="8">The sequence shown here is derived from an EMBL/GenBank/DDBJ whole genome shotgun (WGS) entry which is preliminary data.</text>
</comment>
<comment type="cofactor">
    <cofactor evidence="1 6 7">
        <name>pyridoxal 5'-phosphate</name>
        <dbReference type="ChEBI" id="CHEBI:597326"/>
    </cofactor>
</comment>
<dbReference type="PANTHER" id="PTHR46101">
    <property type="match status" value="1"/>
</dbReference>
<gene>
    <name evidence="8" type="ORF">C6I21_01345</name>
</gene>
<sequence length="538" mass="60891">MSYSLRAAPAFGLPAEGISRSEREAVYEQMLSEMQERSSHFLGYQVNQKLEASPELFSFLQMHLNNAGDPFTRGSMTMNTKKMEEAVLDYFAELWHAKTPHDPTDGESYWGYTLSMGSTEGNVYGIWNARDYLAGKTLLSDTHAESRAEAASREGRPARVEDGMNYEQAEAAPQSPHAYQPVAFFSQDTHYSIVKAMRVLAFDTFSEVGSRNYPCPLRFPEDYPAGYSSQYIDESGWPKEVPSEEDGSVHLPSLVKLVRFFVEKGYPIFVCFNYGTTFKGAYDRVEEAVEELVPVLKENGMYERDVEYERDGRLYSTRRNGFWFHVDGALGAAYMPFVEQAMERGEMEGQPFPRFDFRIPDVHSIVMSGHKWLGSPFPGGVFMTKTKFQLLPPDDPMYIGSPDTTFAGSRNSFSAMYLWDHLAQTPHHEQRKKAVRAEAVASFAENALREVAAELELDLWVERTPLSLTIRFRRPSAEVVEKYSLSCESLYVNGERRDYVHLFAMEHVTEETLYALAADLLAEGAYAEAAETGNKPGE</sequence>
<dbReference type="InterPro" id="IPR015424">
    <property type="entry name" value="PyrdxlP-dep_Trfase"/>
</dbReference>
<accession>A0A2P6MLR5</accession>
<dbReference type="Pfam" id="PF00282">
    <property type="entry name" value="Pyridoxal_deC"/>
    <property type="match status" value="1"/>
</dbReference>
<keyword evidence="9" id="KW-1185">Reference proteome</keyword>
<dbReference type="InterPro" id="IPR015421">
    <property type="entry name" value="PyrdxlP-dep_Trfase_major"/>
</dbReference>
<dbReference type="PANTHER" id="PTHR46101:SF18">
    <property type="entry name" value="HISTIDINE DECARBOXYLASE"/>
    <property type="match status" value="1"/>
</dbReference>
<dbReference type="AlphaFoldDB" id="A0A2P6MLR5"/>